<dbReference type="RefSeq" id="XP_004366230.1">
    <property type="nucleotide sequence ID" value="XM_004366173.1"/>
</dbReference>
<dbReference type="Proteomes" id="UP000007797">
    <property type="component" value="Unassembled WGS sequence"/>
</dbReference>
<sequence length="482" mass="56674">MYRYKDIKSVTWMIRNRYPRLLKHKLVHRHLTTLLNSNDVAFVCKMVTEQDIDVFDYIYFKYSHLFLCYSVVAAAAKNRSTVHPLKLILSRTQQDGGYAMWIAPEIARLICLWIQELPPNLPVMPHVTIQRHPIAIELQYYHFYLPIDVFKITFSESLGSTTNNLNEAQFVKCTYQYLSWLGYLLGNDEEEVPPLPSYHNQALFDNQKNQTVPSLSPTTHPSPVTHSNIEMIEYIESKLATYHSGQQRKKSGRVQDIPRKNEWVQGMIRATILEQREPELLLLLSDHRVRDNVDWVFTYYHDHGNKVYNSMIRREIKKAYPTTQFVTCIDEVDKDNNHFDQEYHQQDNTGYIERVINRAIQCGHLPFIKKIYLKAAQFNQFAKWLIKKIKSDRFEDNKSLKVEEMQTALEIALLYGHYQITDLILSQVPKDYIFSFDLLQVVAISGNLEFFRAMTKFVDIDYTDRQMEPTMISAVQSAHRIN</sequence>
<reference evidence="2" key="1">
    <citation type="journal article" date="2011" name="Genome Res.">
        <title>Phylogeny-wide analysis of social amoeba genomes highlights ancient origins for complex intercellular communication.</title>
        <authorList>
            <person name="Heidel A.J."/>
            <person name="Lawal H.M."/>
            <person name="Felder M."/>
            <person name="Schilde C."/>
            <person name="Helps N.R."/>
            <person name="Tunggal B."/>
            <person name="Rivero F."/>
            <person name="John U."/>
            <person name="Schleicher M."/>
            <person name="Eichinger L."/>
            <person name="Platzer M."/>
            <person name="Noegel A.A."/>
            <person name="Schaap P."/>
            <person name="Gloeckner G."/>
        </authorList>
    </citation>
    <scope>NUCLEOTIDE SEQUENCE [LARGE SCALE GENOMIC DNA]</scope>
    <source>
        <strain evidence="2">SH3</strain>
    </source>
</reference>
<dbReference type="EMBL" id="GL883018">
    <property type="protein sequence ID" value="EGG18326.1"/>
    <property type="molecule type" value="Genomic_DNA"/>
</dbReference>
<proteinExistence type="predicted"/>
<accession>F4Q0H5</accession>
<evidence type="ECO:0008006" key="3">
    <source>
        <dbReference type="Google" id="ProtNLM"/>
    </source>
</evidence>
<gene>
    <name evidence="1" type="ORF">DFA_03820</name>
</gene>
<dbReference type="AlphaFoldDB" id="F4Q0H5"/>
<name>F4Q0H5_CACFS</name>
<organism evidence="1 2">
    <name type="scientific">Cavenderia fasciculata</name>
    <name type="common">Slime mold</name>
    <name type="synonym">Dictyostelium fasciculatum</name>
    <dbReference type="NCBI Taxonomy" id="261658"/>
    <lineage>
        <taxon>Eukaryota</taxon>
        <taxon>Amoebozoa</taxon>
        <taxon>Evosea</taxon>
        <taxon>Eumycetozoa</taxon>
        <taxon>Dictyostelia</taxon>
        <taxon>Acytosteliales</taxon>
        <taxon>Cavenderiaceae</taxon>
        <taxon>Cavenderia</taxon>
    </lineage>
</organism>
<dbReference type="GeneID" id="14870753"/>
<protein>
    <recommendedName>
        <fullName evidence="3">Ankyrin repeat-containing protein</fullName>
    </recommendedName>
</protein>
<evidence type="ECO:0000313" key="1">
    <source>
        <dbReference type="EMBL" id="EGG18326.1"/>
    </source>
</evidence>
<keyword evidence="2" id="KW-1185">Reference proteome</keyword>
<evidence type="ECO:0000313" key="2">
    <source>
        <dbReference type="Proteomes" id="UP000007797"/>
    </source>
</evidence>
<dbReference type="KEGG" id="dfa:DFA_03820"/>